<dbReference type="PANTHER" id="PTHR43498">
    <property type="entry name" value="FERREDOXIN:COB-COM HETERODISULFIDE REDUCTASE SUBUNIT A"/>
    <property type="match status" value="1"/>
</dbReference>
<evidence type="ECO:0000256" key="2">
    <source>
        <dbReference type="ARBA" id="ARBA00022723"/>
    </source>
</evidence>
<evidence type="ECO:0000256" key="3">
    <source>
        <dbReference type="ARBA" id="ARBA00023002"/>
    </source>
</evidence>
<comment type="caution">
    <text evidence="6">The sequence shown here is derived from an EMBL/GenBank/DDBJ whole genome shotgun (WGS) entry which is preliminary data.</text>
</comment>
<dbReference type="GO" id="GO:0051539">
    <property type="term" value="F:4 iron, 4 sulfur cluster binding"/>
    <property type="evidence" value="ECO:0007669"/>
    <property type="project" value="UniProtKB-KW"/>
</dbReference>
<dbReference type="SUPFAM" id="SSF51905">
    <property type="entry name" value="FAD/NAD(P)-binding domain"/>
    <property type="match status" value="1"/>
</dbReference>
<keyword evidence="4" id="KW-0408">Iron</keyword>
<dbReference type="Pfam" id="PF12831">
    <property type="entry name" value="FAD_oxidored"/>
    <property type="match status" value="1"/>
</dbReference>
<dbReference type="InterPro" id="IPR039650">
    <property type="entry name" value="HdrA-like"/>
</dbReference>
<accession>A0A0F9I994</accession>
<proteinExistence type="predicted"/>
<keyword evidence="2" id="KW-0479">Metal-binding</keyword>
<name>A0A0F9I994_9ZZZZ</name>
<dbReference type="InterPro" id="IPR036188">
    <property type="entry name" value="FAD/NAD-bd_sf"/>
</dbReference>
<reference evidence="6" key="1">
    <citation type="journal article" date="2015" name="Nature">
        <title>Complex archaea that bridge the gap between prokaryotes and eukaryotes.</title>
        <authorList>
            <person name="Spang A."/>
            <person name="Saw J.H."/>
            <person name="Jorgensen S.L."/>
            <person name="Zaremba-Niedzwiedzka K."/>
            <person name="Martijn J."/>
            <person name="Lind A.E."/>
            <person name="van Eijk R."/>
            <person name="Schleper C."/>
            <person name="Guy L."/>
            <person name="Ettema T.J."/>
        </authorList>
    </citation>
    <scope>NUCLEOTIDE SEQUENCE</scope>
</reference>
<keyword evidence="3" id="KW-0560">Oxidoreductase</keyword>
<evidence type="ECO:0000313" key="6">
    <source>
        <dbReference type="EMBL" id="KKM16254.1"/>
    </source>
</evidence>
<protein>
    <submittedName>
        <fullName evidence="6">Uncharacterized protein</fullName>
    </submittedName>
</protein>
<sequence length="79" mass="8460">MLFCPENFVWGNVVAELYPIYLDLSDRSVLVVGGGIAGLTASLDLAEAGVDTILVERKPSLGGRMAQLCKTFPTMDCPI</sequence>
<dbReference type="PANTHER" id="PTHR43498:SF1">
    <property type="entry name" value="COB--COM HETERODISULFIDE REDUCTASE IRON-SULFUR SUBUNIT A"/>
    <property type="match status" value="1"/>
</dbReference>
<dbReference type="GO" id="GO:0046872">
    <property type="term" value="F:metal ion binding"/>
    <property type="evidence" value="ECO:0007669"/>
    <property type="project" value="UniProtKB-KW"/>
</dbReference>
<keyword evidence="1" id="KW-0004">4Fe-4S</keyword>
<evidence type="ECO:0000256" key="5">
    <source>
        <dbReference type="ARBA" id="ARBA00023014"/>
    </source>
</evidence>
<evidence type="ECO:0000256" key="4">
    <source>
        <dbReference type="ARBA" id="ARBA00023004"/>
    </source>
</evidence>
<gene>
    <name evidence="6" type="ORF">LCGC14_1687720</name>
</gene>
<organism evidence="6">
    <name type="scientific">marine sediment metagenome</name>
    <dbReference type="NCBI Taxonomy" id="412755"/>
    <lineage>
        <taxon>unclassified sequences</taxon>
        <taxon>metagenomes</taxon>
        <taxon>ecological metagenomes</taxon>
    </lineage>
</organism>
<evidence type="ECO:0000256" key="1">
    <source>
        <dbReference type="ARBA" id="ARBA00022485"/>
    </source>
</evidence>
<dbReference type="EMBL" id="LAZR01014714">
    <property type="protein sequence ID" value="KKM16254.1"/>
    <property type="molecule type" value="Genomic_DNA"/>
</dbReference>
<keyword evidence="5" id="KW-0411">Iron-sulfur</keyword>
<dbReference type="Gene3D" id="3.50.50.60">
    <property type="entry name" value="FAD/NAD(P)-binding domain"/>
    <property type="match status" value="1"/>
</dbReference>
<dbReference type="GO" id="GO:0016491">
    <property type="term" value="F:oxidoreductase activity"/>
    <property type="evidence" value="ECO:0007669"/>
    <property type="project" value="UniProtKB-KW"/>
</dbReference>
<dbReference type="AlphaFoldDB" id="A0A0F9I994"/>